<feature type="domain" description="HAMP" evidence="12">
    <location>
        <begin position="152"/>
        <end position="204"/>
    </location>
</feature>
<evidence type="ECO:0000313" key="13">
    <source>
        <dbReference type="EMBL" id="RDU74176.1"/>
    </source>
</evidence>
<dbReference type="InterPro" id="IPR036097">
    <property type="entry name" value="HisK_dim/P_sf"/>
</dbReference>
<dbReference type="InterPro" id="IPR003660">
    <property type="entry name" value="HAMP_dom"/>
</dbReference>
<evidence type="ECO:0000259" key="11">
    <source>
        <dbReference type="PROSITE" id="PS50109"/>
    </source>
</evidence>
<comment type="subcellular location">
    <subcellularLocation>
        <location evidence="2">Membrane</location>
        <topology evidence="2">Multi-pass membrane protein</topology>
    </subcellularLocation>
</comment>
<dbReference type="GO" id="GO:0016020">
    <property type="term" value="C:membrane"/>
    <property type="evidence" value="ECO:0007669"/>
    <property type="project" value="UniProtKB-SubCell"/>
</dbReference>
<dbReference type="InterPro" id="IPR005467">
    <property type="entry name" value="His_kinase_dom"/>
</dbReference>
<dbReference type="SMART" id="SM00388">
    <property type="entry name" value="HisKA"/>
    <property type="match status" value="1"/>
</dbReference>
<dbReference type="OrthoDB" id="9812241at2"/>
<dbReference type="PROSITE" id="PS50109">
    <property type="entry name" value="HIS_KIN"/>
    <property type="match status" value="1"/>
</dbReference>
<keyword evidence="5" id="KW-0808">Transferase</keyword>
<dbReference type="NCBIfam" id="NF038389">
    <property type="entry name" value="ArsS_fam_HK"/>
    <property type="match status" value="1"/>
</dbReference>
<keyword evidence="9 10" id="KW-0472">Membrane</keyword>
<comment type="caution">
    <text evidence="13">The sequence shown here is derived from an EMBL/GenBank/DDBJ whole genome shotgun (WGS) entry which is preliminary data.</text>
</comment>
<dbReference type="InterPro" id="IPR003594">
    <property type="entry name" value="HATPase_dom"/>
</dbReference>
<keyword evidence="7 13" id="KW-0418">Kinase</keyword>
<evidence type="ECO:0000256" key="6">
    <source>
        <dbReference type="ARBA" id="ARBA00022692"/>
    </source>
</evidence>
<evidence type="ECO:0000256" key="5">
    <source>
        <dbReference type="ARBA" id="ARBA00022679"/>
    </source>
</evidence>
<dbReference type="PROSITE" id="PS50885">
    <property type="entry name" value="HAMP"/>
    <property type="match status" value="1"/>
</dbReference>
<evidence type="ECO:0000313" key="14">
    <source>
        <dbReference type="Proteomes" id="UP000256695"/>
    </source>
</evidence>
<dbReference type="RefSeq" id="WP_115578684.1">
    <property type="nucleotide sequence ID" value="NZ_NXLX01000004.1"/>
</dbReference>
<dbReference type="Gene3D" id="3.30.565.10">
    <property type="entry name" value="Histidine kinase-like ATPase, C-terminal domain"/>
    <property type="match status" value="1"/>
</dbReference>
<dbReference type="PANTHER" id="PTHR45528:SF12">
    <property type="entry name" value="SENSOR HISTIDINE KINASE ARSS"/>
    <property type="match status" value="1"/>
</dbReference>
<sequence>MIKNSIFLKITLLFVFALISFFAFSFYFIKFQIDNESKQSMVKYKQFTATINQIITNNGDLQTVEKFLQELGFEITEDLNIKEALLNYNRLPPLFNGLFAKTIQLNNEIYILLETQGKAILYKDTFNTHYQTYYFITLTGIFLLVFVFVLVIRGLLPLKKLRLQIKRFANGDLNVECKTKQSDEIGELANEFDNAIKKIAALGQSRTLFLRSIMHELKTPITKGRITAEMIEDTLYKERLISVFKRLQTLIDEFAKIEQLTSKNLHVSKEEFLLEDLISHTKKMLLIDNIDTDPIILNDPNDIIKADFELFAMAIKNLLDNAIKYSPDKKVFVDSKCFDLVISNKGKALKKDFNEYFKPYFKDRDKKHIDQGFGLGMYIIKNTLDAQGFEISYQHKNGTNYFTIHNCIVENFCMVPNQKKEVKNEAME</sequence>
<dbReference type="InterPro" id="IPR003661">
    <property type="entry name" value="HisK_dim/P_dom"/>
</dbReference>
<dbReference type="InterPro" id="IPR047994">
    <property type="entry name" value="ArsS-like"/>
</dbReference>
<dbReference type="InterPro" id="IPR050398">
    <property type="entry name" value="HssS/ArlS-like"/>
</dbReference>
<dbReference type="CDD" id="cd00082">
    <property type="entry name" value="HisKA"/>
    <property type="match status" value="1"/>
</dbReference>
<dbReference type="PANTHER" id="PTHR45528">
    <property type="entry name" value="SENSOR HISTIDINE KINASE CPXA"/>
    <property type="match status" value="1"/>
</dbReference>
<feature type="transmembrane region" description="Helical" evidence="10">
    <location>
        <begin position="133"/>
        <end position="156"/>
    </location>
</feature>
<keyword evidence="6 10" id="KW-0812">Transmembrane</keyword>
<dbReference type="Gene3D" id="1.10.8.500">
    <property type="entry name" value="HAMP domain in histidine kinase"/>
    <property type="match status" value="1"/>
</dbReference>
<evidence type="ECO:0000256" key="9">
    <source>
        <dbReference type="ARBA" id="ARBA00023136"/>
    </source>
</evidence>
<dbReference type="Pfam" id="PF02518">
    <property type="entry name" value="HATPase_c"/>
    <property type="match status" value="1"/>
</dbReference>
<name>A0A3D8JAS7_9HELI</name>
<dbReference type="SUPFAM" id="SSF47384">
    <property type="entry name" value="Homodimeric domain of signal transducing histidine kinase"/>
    <property type="match status" value="1"/>
</dbReference>
<dbReference type="SUPFAM" id="SSF55874">
    <property type="entry name" value="ATPase domain of HSP90 chaperone/DNA topoisomerase II/histidine kinase"/>
    <property type="match status" value="1"/>
</dbReference>
<evidence type="ECO:0000259" key="12">
    <source>
        <dbReference type="PROSITE" id="PS50885"/>
    </source>
</evidence>
<proteinExistence type="predicted"/>
<dbReference type="GO" id="GO:0000155">
    <property type="term" value="F:phosphorelay sensor kinase activity"/>
    <property type="evidence" value="ECO:0007669"/>
    <property type="project" value="InterPro"/>
</dbReference>
<dbReference type="Gene3D" id="1.10.287.130">
    <property type="match status" value="1"/>
</dbReference>
<gene>
    <name evidence="13" type="ORF">CQA57_02605</name>
</gene>
<evidence type="ECO:0000256" key="1">
    <source>
        <dbReference type="ARBA" id="ARBA00000085"/>
    </source>
</evidence>
<evidence type="ECO:0000256" key="2">
    <source>
        <dbReference type="ARBA" id="ARBA00004141"/>
    </source>
</evidence>
<evidence type="ECO:0000256" key="8">
    <source>
        <dbReference type="ARBA" id="ARBA00022989"/>
    </source>
</evidence>
<reference evidence="13 14" key="1">
    <citation type="submission" date="2018-04" db="EMBL/GenBank/DDBJ databases">
        <title>Novel Campyloabacter and Helicobacter Species and Strains.</title>
        <authorList>
            <person name="Mannion A.J."/>
            <person name="Shen Z."/>
            <person name="Fox J.G."/>
        </authorList>
    </citation>
    <scope>NUCLEOTIDE SEQUENCE [LARGE SCALE GENOMIC DNA]</scope>
    <source>
        <strain evidence="13 14">MIT 04-9362</strain>
    </source>
</reference>
<evidence type="ECO:0000256" key="7">
    <source>
        <dbReference type="ARBA" id="ARBA00022777"/>
    </source>
</evidence>
<dbReference type="SUPFAM" id="SSF158472">
    <property type="entry name" value="HAMP domain-like"/>
    <property type="match status" value="1"/>
</dbReference>
<accession>A0A3D8JAS7</accession>
<evidence type="ECO:0000256" key="10">
    <source>
        <dbReference type="SAM" id="Phobius"/>
    </source>
</evidence>
<dbReference type="AlphaFoldDB" id="A0A3D8JAS7"/>
<feature type="transmembrane region" description="Helical" evidence="10">
    <location>
        <begin position="7"/>
        <end position="29"/>
    </location>
</feature>
<organism evidence="13 14">
    <name type="scientific">Helicobacter anseris</name>
    <dbReference type="NCBI Taxonomy" id="375926"/>
    <lineage>
        <taxon>Bacteria</taxon>
        <taxon>Pseudomonadati</taxon>
        <taxon>Campylobacterota</taxon>
        <taxon>Epsilonproteobacteria</taxon>
        <taxon>Campylobacterales</taxon>
        <taxon>Helicobacteraceae</taxon>
        <taxon>Helicobacter</taxon>
    </lineage>
</organism>
<dbReference type="SMART" id="SM00387">
    <property type="entry name" value="HATPase_c"/>
    <property type="match status" value="1"/>
</dbReference>
<keyword evidence="14" id="KW-1185">Reference proteome</keyword>
<dbReference type="InterPro" id="IPR036890">
    <property type="entry name" value="HATPase_C_sf"/>
</dbReference>
<dbReference type="EMBL" id="NXLX01000004">
    <property type="protein sequence ID" value="RDU74176.1"/>
    <property type="molecule type" value="Genomic_DNA"/>
</dbReference>
<keyword evidence="8 10" id="KW-1133">Transmembrane helix</keyword>
<dbReference type="EC" id="2.7.13.3" evidence="3"/>
<evidence type="ECO:0000256" key="3">
    <source>
        <dbReference type="ARBA" id="ARBA00012438"/>
    </source>
</evidence>
<feature type="domain" description="Histidine kinase" evidence="11">
    <location>
        <begin position="212"/>
        <end position="404"/>
    </location>
</feature>
<comment type="catalytic activity">
    <reaction evidence="1">
        <text>ATP + protein L-histidine = ADP + protein N-phospho-L-histidine.</text>
        <dbReference type="EC" id="2.7.13.3"/>
    </reaction>
</comment>
<protein>
    <recommendedName>
        <fullName evidence="3">histidine kinase</fullName>
        <ecNumber evidence="3">2.7.13.3</ecNumber>
    </recommendedName>
</protein>
<dbReference type="Pfam" id="PF00672">
    <property type="entry name" value="HAMP"/>
    <property type="match status" value="1"/>
</dbReference>
<dbReference type="SMART" id="SM00304">
    <property type="entry name" value="HAMP"/>
    <property type="match status" value="1"/>
</dbReference>
<dbReference type="Proteomes" id="UP000256695">
    <property type="component" value="Unassembled WGS sequence"/>
</dbReference>
<keyword evidence="4" id="KW-0597">Phosphoprotein</keyword>
<dbReference type="CDD" id="cd06225">
    <property type="entry name" value="HAMP"/>
    <property type="match status" value="1"/>
</dbReference>
<evidence type="ECO:0000256" key="4">
    <source>
        <dbReference type="ARBA" id="ARBA00022553"/>
    </source>
</evidence>